<sequence>MQKLSFLKFPTAGANTLLIFVLLIVAFLLFIMLAGLIREYLKEKKLRISFFKEASEKGLTEEEATTLWTYSRKFGRDPFLALEFKAPFERVVDFYLKNAPNPKEELVQDMRMKLGFDYIPYFVPLTSTKDIELFQTAKLYISDKRRYEIALFDKDERYMYWTLLEPVAGGKELVGVEAKITFIRKGDGIYTFKEVIEKTSYENGKLILHMPHTFELTRYQRREYARVEVELAASVGIYDRKEGKTKWVSGEIVDISAGGAKVCIPLTELDTELSGMTEIILRFELNGHHFNQKATVVNVYPRRHTTCYGVKFEQIMPEEQKIIHDFVKREQQRLAQLAIRNKG</sequence>
<dbReference type="EMBL" id="SMFV01000004">
    <property type="protein sequence ID" value="TCK03868.1"/>
    <property type="molecule type" value="Genomic_DNA"/>
</dbReference>
<evidence type="ECO:0000313" key="4">
    <source>
        <dbReference type="Proteomes" id="UP000295777"/>
    </source>
</evidence>
<gene>
    <name evidence="3" type="ORF">CLV27_1182</name>
</gene>
<keyword evidence="3" id="KW-0969">Cilium</keyword>
<reference evidence="3 4" key="1">
    <citation type="submission" date="2019-03" db="EMBL/GenBank/DDBJ databases">
        <title>Genomic Encyclopedia of Archaeal and Bacterial Type Strains, Phase II (KMG-II): from individual species to whole genera.</title>
        <authorList>
            <person name="Goeker M."/>
        </authorList>
    </citation>
    <scope>NUCLEOTIDE SEQUENCE [LARGE SCALE GENOMIC DNA]</scope>
    <source>
        <strain evidence="3 4">DSM 24425</strain>
    </source>
</reference>
<dbReference type="RefSeq" id="WP_132526768.1">
    <property type="nucleotide sequence ID" value="NZ_SMFV01000004.1"/>
</dbReference>
<keyword evidence="1" id="KW-0472">Membrane</keyword>
<keyword evidence="1" id="KW-1133">Transmembrane helix</keyword>
<dbReference type="GO" id="GO:0035438">
    <property type="term" value="F:cyclic-di-GMP binding"/>
    <property type="evidence" value="ECO:0007669"/>
    <property type="project" value="InterPro"/>
</dbReference>
<dbReference type="Proteomes" id="UP000295777">
    <property type="component" value="Unassembled WGS sequence"/>
</dbReference>
<accession>A0A4R1G8F0</accession>
<dbReference type="OrthoDB" id="10536at2"/>
<feature type="domain" description="PilZ" evidence="2">
    <location>
        <begin position="220"/>
        <end position="327"/>
    </location>
</feature>
<evidence type="ECO:0000313" key="3">
    <source>
        <dbReference type="EMBL" id="TCK03868.1"/>
    </source>
</evidence>
<dbReference type="InterPro" id="IPR009875">
    <property type="entry name" value="PilZ_domain"/>
</dbReference>
<dbReference type="Pfam" id="PF07238">
    <property type="entry name" value="PilZ"/>
    <property type="match status" value="1"/>
</dbReference>
<keyword evidence="4" id="KW-1185">Reference proteome</keyword>
<evidence type="ECO:0000259" key="2">
    <source>
        <dbReference type="Pfam" id="PF07238"/>
    </source>
</evidence>
<protein>
    <submittedName>
        <fullName evidence="3">C-di-GMP-binding flagellar brake protein YcgR</fullName>
    </submittedName>
</protein>
<feature type="transmembrane region" description="Helical" evidence="1">
    <location>
        <begin position="12"/>
        <end position="37"/>
    </location>
</feature>
<evidence type="ECO:0000256" key="1">
    <source>
        <dbReference type="SAM" id="Phobius"/>
    </source>
</evidence>
<proteinExistence type="predicted"/>
<dbReference type="SUPFAM" id="SSF141371">
    <property type="entry name" value="PilZ domain-like"/>
    <property type="match status" value="1"/>
</dbReference>
<keyword evidence="1" id="KW-0812">Transmembrane</keyword>
<name>A0A4R1G8F0_9BACT</name>
<dbReference type="Gene3D" id="2.40.10.220">
    <property type="entry name" value="predicted glycosyltransferase like domains"/>
    <property type="match status" value="1"/>
</dbReference>
<organism evidence="3 4">
    <name type="scientific">Phorcysia thermohydrogeniphila</name>
    <dbReference type="NCBI Taxonomy" id="936138"/>
    <lineage>
        <taxon>Bacteria</taxon>
        <taxon>Pseudomonadati</taxon>
        <taxon>Aquificota</taxon>
        <taxon>Aquificia</taxon>
        <taxon>Desulfurobacteriales</taxon>
        <taxon>Desulfurobacteriaceae</taxon>
        <taxon>Phorcysia</taxon>
    </lineage>
</organism>
<comment type="caution">
    <text evidence="3">The sequence shown here is derived from an EMBL/GenBank/DDBJ whole genome shotgun (WGS) entry which is preliminary data.</text>
</comment>
<keyword evidence="3" id="KW-0282">Flagellum</keyword>
<dbReference type="AlphaFoldDB" id="A0A4R1G8F0"/>
<keyword evidence="3" id="KW-0966">Cell projection</keyword>